<organism evidence="3 4">
    <name type="scientific">Clostridium gasigenes</name>
    <dbReference type="NCBI Taxonomy" id="94869"/>
    <lineage>
        <taxon>Bacteria</taxon>
        <taxon>Bacillati</taxon>
        <taxon>Bacillota</taxon>
        <taxon>Clostridia</taxon>
        <taxon>Eubacteriales</taxon>
        <taxon>Clostridiaceae</taxon>
        <taxon>Clostridium</taxon>
    </lineage>
</organism>
<dbReference type="Gene3D" id="3.30.1180.10">
    <property type="match status" value="1"/>
</dbReference>
<dbReference type="EMBL" id="FNJM01000006">
    <property type="protein sequence ID" value="SDP50262.1"/>
    <property type="molecule type" value="Genomic_DNA"/>
</dbReference>
<evidence type="ECO:0000256" key="1">
    <source>
        <dbReference type="ARBA" id="ARBA00003238"/>
    </source>
</evidence>
<dbReference type="SUPFAM" id="SSF82549">
    <property type="entry name" value="DAK1/DegV-like"/>
    <property type="match status" value="1"/>
</dbReference>
<evidence type="ECO:0000256" key="2">
    <source>
        <dbReference type="ARBA" id="ARBA00023121"/>
    </source>
</evidence>
<dbReference type="InterPro" id="IPR003797">
    <property type="entry name" value="DegV"/>
</dbReference>
<dbReference type="RefSeq" id="WP_089969887.1">
    <property type="nucleotide sequence ID" value="NZ_CP071376.1"/>
</dbReference>
<dbReference type="STRING" id="94869.SAMN04488529_106124"/>
<comment type="function">
    <text evidence="1">May bind long-chain fatty acids, such as palmitate, and may play a role in lipid transport or fatty acid metabolism.</text>
</comment>
<keyword evidence="2" id="KW-0446">Lipid-binding</keyword>
<accession>A0A1H0T892</accession>
<proteinExistence type="predicted"/>
<dbReference type="InterPro" id="IPR050270">
    <property type="entry name" value="DegV_domain_contain"/>
</dbReference>
<name>A0A1H0T892_9CLOT</name>
<dbReference type="GeneID" id="65308986"/>
<dbReference type="PANTHER" id="PTHR33434:SF3">
    <property type="entry name" value="DEGV DOMAIN-CONTAINING PROTEIN YITS"/>
    <property type="match status" value="1"/>
</dbReference>
<dbReference type="Gene3D" id="3.40.50.10170">
    <property type="match status" value="1"/>
</dbReference>
<dbReference type="AlphaFoldDB" id="A0A1H0T892"/>
<dbReference type="Proteomes" id="UP000198597">
    <property type="component" value="Unassembled WGS sequence"/>
</dbReference>
<gene>
    <name evidence="3" type="ORF">SAMN04488529_106124</name>
</gene>
<protein>
    <submittedName>
        <fullName evidence="3">EDD domain protein, DegV family</fullName>
    </submittedName>
</protein>
<sequence>MQKIAIVTDSACDLTLETMKENDIHLSPLRIIYSHGEFEDKINITSEEVYNSLETEIPTTSLPSPKTCERVLSQIEAAGYTHVIAISVSKALSGTFNAFRLALEGHPNLTSTIFDSKIIGYCQGVIVLEASKMVQAGKSYEEILEYLPKARENVVGYYTLNTLEYLIKGGRIGKLAGAIGQFLHLKPIITMDKTGVYCSIAKVRGRKQSLSKLHEIIKEHLTEGKCKLWVLQGDALEEGTKFMENLRNLHNVVSVELTLVGAMSAAHSGRGMIGIAIQRVD</sequence>
<dbReference type="PANTHER" id="PTHR33434">
    <property type="entry name" value="DEGV DOMAIN-CONTAINING PROTEIN DR_1986-RELATED"/>
    <property type="match status" value="1"/>
</dbReference>
<evidence type="ECO:0000313" key="4">
    <source>
        <dbReference type="Proteomes" id="UP000198597"/>
    </source>
</evidence>
<dbReference type="GO" id="GO:0008289">
    <property type="term" value="F:lipid binding"/>
    <property type="evidence" value="ECO:0007669"/>
    <property type="project" value="UniProtKB-KW"/>
</dbReference>
<reference evidence="3 4" key="1">
    <citation type="submission" date="2016-10" db="EMBL/GenBank/DDBJ databases">
        <authorList>
            <person name="de Groot N.N."/>
        </authorList>
    </citation>
    <scope>NUCLEOTIDE SEQUENCE [LARGE SCALE GENOMIC DNA]</scope>
    <source>
        <strain evidence="3 4">DSM 12272</strain>
    </source>
</reference>
<dbReference type="InterPro" id="IPR043168">
    <property type="entry name" value="DegV_C"/>
</dbReference>
<evidence type="ECO:0000313" key="3">
    <source>
        <dbReference type="EMBL" id="SDP50262.1"/>
    </source>
</evidence>
<dbReference type="OrthoDB" id="9781230at2"/>
<dbReference type="PROSITE" id="PS51482">
    <property type="entry name" value="DEGV"/>
    <property type="match status" value="1"/>
</dbReference>
<keyword evidence="4" id="KW-1185">Reference proteome</keyword>
<dbReference type="NCBIfam" id="TIGR00762">
    <property type="entry name" value="DegV"/>
    <property type="match status" value="1"/>
</dbReference>
<dbReference type="Pfam" id="PF02645">
    <property type="entry name" value="DegV"/>
    <property type="match status" value="1"/>
</dbReference>